<evidence type="ECO:0000256" key="1">
    <source>
        <dbReference type="ARBA" id="ARBA00022908"/>
    </source>
</evidence>
<evidence type="ECO:0000256" key="3">
    <source>
        <dbReference type="ARBA" id="ARBA00023172"/>
    </source>
</evidence>
<accession>A0A4S2EE86</accession>
<dbReference type="Proteomes" id="UP000310032">
    <property type="component" value="Unassembled WGS sequence"/>
</dbReference>
<keyword evidence="3" id="KW-0233">DNA recombination</keyword>
<dbReference type="AlphaFoldDB" id="A0A4S2EE86"/>
<keyword evidence="2" id="KW-0238">DNA-binding</keyword>
<dbReference type="Pfam" id="PF13495">
    <property type="entry name" value="Phage_int_SAM_4"/>
    <property type="match status" value="1"/>
</dbReference>
<keyword evidence="1" id="KW-0229">DNA integration</keyword>
<dbReference type="GO" id="GO:0006310">
    <property type="term" value="P:DNA recombination"/>
    <property type="evidence" value="ECO:0007669"/>
    <property type="project" value="UniProtKB-KW"/>
</dbReference>
<evidence type="ECO:0000256" key="2">
    <source>
        <dbReference type="ARBA" id="ARBA00023125"/>
    </source>
</evidence>
<evidence type="ECO:0000313" key="5">
    <source>
        <dbReference type="EMBL" id="TGY54019.1"/>
    </source>
</evidence>
<dbReference type="Gene3D" id="1.10.150.130">
    <property type="match status" value="1"/>
</dbReference>
<dbReference type="GO" id="GO:0003677">
    <property type="term" value="F:DNA binding"/>
    <property type="evidence" value="ECO:0007669"/>
    <property type="project" value="UniProtKB-KW"/>
</dbReference>
<sequence length="377" mass="44231">MNNFTFSTPRICDCGGDLSKQWYIYFRAKDESTGDTKQFRYKLGINRFKKKRERQEAAKAALATVISMLEDEGWNPFEQKCETERRNLLVSLEDMLNIKSCSLRKRSVEIYRNALKFFGIWCKDMGYDTFEPSGFTKIHALEYVDYLKMKRNFSGKTCNNTVSYLKTLFFMLVEREQIATNPFCAVKKSKEEKGKNVAFTSREAELVMAYMRAHDIRLYYATQFVRYAFIRRTELMYLKVGCVDLRNHTITIPSHVSKTGTQDSITIPKSLESIIMEMGLDKANPDFYIFGKDMETCAKRISRVAYFSDRHRDVISALNLRKELIFYGWKHTGCVELYNIVRDPYVVCRQCRHSDIKMTMRYLRSLGLGINEAVREW</sequence>
<organism evidence="5 6">
    <name type="scientific">Parabacteroides distasonis</name>
    <dbReference type="NCBI Taxonomy" id="823"/>
    <lineage>
        <taxon>Bacteria</taxon>
        <taxon>Pseudomonadati</taxon>
        <taxon>Bacteroidota</taxon>
        <taxon>Bacteroidia</taxon>
        <taxon>Bacteroidales</taxon>
        <taxon>Tannerellaceae</taxon>
        <taxon>Parabacteroides</taxon>
    </lineage>
</organism>
<proteinExistence type="predicted"/>
<dbReference type="Gene3D" id="1.10.443.10">
    <property type="entry name" value="Intergrase catalytic core"/>
    <property type="match status" value="1"/>
</dbReference>
<dbReference type="InterPro" id="IPR002104">
    <property type="entry name" value="Integrase_catalytic"/>
</dbReference>
<feature type="domain" description="Tyr recombinase" evidence="4">
    <location>
        <begin position="194"/>
        <end position="375"/>
    </location>
</feature>
<evidence type="ECO:0000313" key="6">
    <source>
        <dbReference type="Proteomes" id="UP000310032"/>
    </source>
</evidence>
<dbReference type="InterPro" id="IPR013762">
    <property type="entry name" value="Integrase-like_cat_sf"/>
</dbReference>
<evidence type="ECO:0000259" key="4">
    <source>
        <dbReference type="PROSITE" id="PS51898"/>
    </source>
</evidence>
<dbReference type="EMBL" id="SRYM01000079">
    <property type="protein sequence ID" value="TGY54019.1"/>
    <property type="molecule type" value="Genomic_DNA"/>
</dbReference>
<protein>
    <submittedName>
        <fullName evidence="5">Site-specific integrase</fullName>
    </submittedName>
</protein>
<dbReference type="InterPro" id="IPR004107">
    <property type="entry name" value="Integrase_SAM-like_N"/>
</dbReference>
<dbReference type="RefSeq" id="WP_135959984.1">
    <property type="nucleotide sequence ID" value="NZ_SRYM01000079.1"/>
</dbReference>
<name>A0A4S2EE86_PARDI</name>
<reference evidence="5 6" key="1">
    <citation type="submission" date="2019-04" db="EMBL/GenBank/DDBJ databases">
        <title>Microbes associate with the intestines of laboratory mice.</title>
        <authorList>
            <person name="Navarre W."/>
            <person name="Wong E."/>
            <person name="Huang K."/>
            <person name="Tropini C."/>
            <person name="Ng K."/>
            <person name="Yu B."/>
        </authorList>
    </citation>
    <scope>NUCLEOTIDE SEQUENCE [LARGE SCALE GENOMIC DNA]</scope>
    <source>
        <strain evidence="5 6">NM39_I3</strain>
    </source>
</reference>
<dbReference type="Pfam" id="PF00589">
    <property type="entry name" value="Phage_integrase"/>
    <property type="match status" value="1"/>
</dbReference>
<dbReference type="GO" id="GO:0015074">
    <property type="term" value="P:DNA integration"/>
    <property type="evidence" value="ECO:0007669"/>
    <property type="project" value="UniProtKB-KW"/>
</dbReference>
<dbReference type="InterPro" id="IPR011010">
    <property type="entry name" value="DNA_brk_join_enz"/>
</dbReference>
<dbReference type="SUPFAM" id="SSF56349">
    <property type="entry name" value="DNA breaking-rejoining enzymes"/>
    <property type="match status" value="1"/>
</dbReference>
<dbReference type="CDD" id="cd00397">
    <property type="entry name" value="DNA_BRE_C"/>
    <property type="match status" value="1"/>
</dbReference>
<dbReference type="PROSITE" id="PS51898">
    <property type="entry name" value="TYR_RECOMBINASE"/>
    <property type="match status" value="1"/>
</dbReference>
<dbReference type="InterPro" id="IPR010998">
    <property type="entry name" value="Integrase_recombinase_N"/>
</dbReference>
<comment type="caution">
    <text evidence="5">The sequence shown here is derived from an EMBL/GenBank/DDBJ whole genome shotgun (WGS) entry which is preliminary data.</text>
</comment>
<gene>
    <name evidence="5" type="ORF">E5342_17830</name>
</gene>